<evidence type="ECO:0000313" key="1">
    <source>
        <dbReference type="EMBL" id="BAF86831.1"/>
    </source>
</evidence>
<reference evidence="1 2" key="5">
    <citation type="journal article" date="2010" name="Appl. Environ. Microbiol.">
        <title>phrR-like gene praR of Azorhizobium caulinodans ORS571 is essential for symbiosis with Sesbania rostrata and is involved in expression of reb genes.</title>
        <authorList>
            <person name="Akiba N."/>
            <person name="Aono T."/>
            <person name="Toyazaki H."/>
            <person name="Sato S."/>
            <person name="Oyaizu H."/>
        </authorList>
    </citation>
    <scope>NUCLEOTIDE SEQUENCE [LARGE SCALE GENOMIC DNA]</scope>
    <source>
        <strain evidence="2">ATCC 43989 / DSM 5975 / JCM 20966 / LMG 6465 / NBRC 14845 / NCIMB 13405 / ORS 571</strain>
    </source>
</reference>
<reference evidence="1 2" key="6">
    <citation type="journal article" date="2011" name="Appl. Environ. Microbiol.">
        <title>Involvement of the azorhizobial chromosome partition gene (parA) in the onset of bacteroid differentiation during Sesbania rostrata stem nodule development.</title>
        <authorList>
            <person name="Liu CT."/>
            <person name="Lee KB."/>
            <person name="Wang YS."/>
            <person name="Peng MH."/>
            <person name="Lee KT."/>
            <person name="Suzuki S."/>
            <person name="Suzuki T."/>
            <person name="Oyaizu H."/>
        </authorList>
    </citation>
    <scope>NUCLEOTIDE SEQUENCE [LARGE SCALE GENOMIC DNA]</scope>
    <source>
        <strain evidence="2">ATCC 43989 / DSM 5975 / JCM 20966 / LMG 6465 / NBRC 14845 / NCIMB 13405 / ORS 571</strain>
    </source>
</reference>
<evidence type="ECO:0000313" key="2">
    <source>
        <dbReference type="Proteomes" id="UP000000270"/>
    </source>
</evidence>
<dbReference type="RefSeq" id="WP_012169364.1">
    <property type="nucleotide sequence ID" value="NC_009937.1"/>
</dbReference>
<dbReference type="EMBL" id="AP009384">
    <property type="protein sequence ID" value="BAF86831.1"/>
    <property type="molecule type" value="Genomic_DNA"/>
</dbReference>
<protein>
    <submittedName>
        <fullName evidence="1">Uncharacterized protein</fullName>
    </submittedName>
</protein>
<proteinExistence type="predicted"/>
<reference evidence="1 2" key="4">
    <citation type="journal article" date="2009" name="Appl. Environ. Microbiol.">
        <title>Comparative genome-wide transcriptional profiling of Azorhizobium caulinodans ORS571 grown under free-living and symbiotic conditions.</title>
        <authorList>
            <person name="Tsukada S."/>
            <person name="Aono T."/>
            <person name="Akiba N."/>
            <person name="Lee KB."/>
            <person name="Liu CT."/>
            <person name="Toyazaki H."/>
            <person name="Oyaizu H."/>
        </authorList>
    </citation>
    <scope>NUCLEOTIDE SEQUENCE [LARGE SCALE GENOMIC DNA]</scope>
    <source>
        <strain evidence="2">ATCC 43989 / DSM 5975 / JCM 20966 / LMG 6465 / NBRC 14845 / NCIMB 13405 / ORS 571</strain>
    </source>
</reference>
<reference evidence="1 2" key="1">
    <citation type="journal article" date="2007" name="Appl. Environ. Microbiol.">
        <title>Rhizobial factors required for stem nodule maturation and maintenance in Sesbania rostrata-Azorhizobium caulinodans ORS571 symbiosis.</title>
        <authorList>
            <person name="Suzuki S."/>
            <person name="Aono T."/>
            <person name="Lee KB."/>
            <person name="Suzuki T."/>
            <person name="Liu CT."/>
            <person name="Miwa H."/>
            <person name="Wakao S."/>
            <person name="Iki T."/>
            <person name="Oyaizu H."/>
        </authorList>
    </citation>
    <scope>NUCLEOTIDE SEQUENCE [LARGE SCALE GENOMIC DNA]</scope>
    <source>
        <strain evidence="2">ATCC 43989 / DSM 5975 / JCM 20966 / LMG 6465 / NBRC 14845 / NCIMB 13405 / ORS 571</strain>
    </source>
</reference>
<keyword evidence="2" id="KW-1185">Reference proteome</keyword>
<organism evidence="1 2">
    <name type="scientific">Azorhizobium caulinodans (strain ATCC 43989 / DSM 5975 / JCM 20966 / LMG 6465 / NBRC 14845 / NCIMB 13405 / ORS 571)</name>
    <dbReference type="NCBI Taxonomy" id="438753"/>
    <lineage>
        <taxon>Bacteria</taxon>
        <taxon>Pseudomonadati</taxon>
        <taxon>Pseudomonadota</taxon>
        <taxon>Alphaproteobacteria</taxon>
        <taxon>Hyphomicrobiales</taxon>
        <taxon>Xanthobacteraceae</taxon>
        <taxon>Azorhizobium</taxon>
    </lineage>
</organism>
<gene>
    <name evidence="1" type="ordered locus">AZC_0833</name>
</gene>
<reference evidence="1 2" key="3">
    <citation type="journal article" date="2008" name="BMC Genomics">
        <title>The genome of the versatile nitrogen fixer Azorhizobium caulinodans ORS571.</title>
        <authorList>
            <person name="Lee KB."/>
            <person name="Backer P.D."/>
            <person name="Aono T."/>
            <person name="Liu CT."/>
            <person name="Suzuki S."/>
            <person name="Suzuki T."/>
            <person name="Kaneko T."/>
            <person name="Yamada M."/>
            <person name="Tabata S."/>
            <person name="Kupfer D.M."/>
            <person name="Najar F.Z."/>
            <person name="Wiley G.B."/>
            <person name="Roe B."/>
            <person name="Binnewies T.T."/>
            <person name="Ussery D.W."/>
            <person name="D'Haeze W."/>
            <person name="Herder J.D."/>
            <person name="Gevers D."/>
            <person name="Vereecke D."/>
            <person name="Holsters M."/>
            <person name="Oyaizu H."/>
        </authorList>
    </citation>
    <scope>NUCLEOTIDE SEQUENCE [LARGE SCALE GENOMIC DNA]</scope>
    <source>
        <strain evidence="2">ATCC 43989 / DSM 5975 / JCM 20966 / LMG 6465 / NBRC 14845 / NCIMB 13405 / ORS 571</strain>
    </source>
</reference>
<reference evidence="2" key="2">
    <citation type="submission" date="2007-04" db="EMBL/GenBank/DDBJ databases">
        <title>Complete genome sequence of the nitrogen-fixing bacterium Azorhizobium caulinodans ORS571.</title>
        <authorList>
            <person name="Lee K.B."/>
            <person name="Backer P.D."/>
            <person name="Aono T."/>
            <person name="Liu C.T."/>
            <person name="Suzuki S."/>
            <person name="Suzuki T."/>
            <person name="Kaneko T."/>
            <person name="Yamada M."/>
            <person name="Tabata S."/>
            <person name="Kupfer D.M."/>
            <person name="Najar F.Z."/>
            <person name="Wiley G.B."/>
            <person name="Roe B."/>
            <person name="Binnewies T."/>
            <person name="Ussery D."/>
            <person name="Vereecke D."/>
            <person name="Gevers D."/>
            <person name="Holsters M."/>
            <person name="Oyaizu H."/>
        </authorList>
    </citation>
    <scope>NUCLEOTIDE SEQUENCE [LARGE SCALE GENOMIC DNA]</scope>
    <source>
        <strain evidence="2">ATCC 43989 / DSM 5975 / JCM 20966 / LMG 6465 / NBRC 14845 / NCIMB 13405 / ORS 571</strain>
    </source>
</reference>
<dbReference type="AlphaFoldDB" id="A8HTG3"/>
<dbReference type="STRING" id="438753.AZC_0833"/>
<name>A8HTG3_AZOC5</name>
<dbReference type="Proteomes" id="UP000000270">
    <property type="component" value="Chromosome"/>
</dbReference>
<dbReference type="HOGENOM" id="CLU_2749071_0_0_5"/>
<dbReference type="KEGG" id="azc:AZC_0833"/>
<sequence>MSGDIVDLNAIRADELDRRWNDYDRHRRRAEKTGRKEDGIAAGKAWRSWLDLFMSAAQRDDLTKPVVLRQ</sequence>
<accession>A8HTG3</accession>